<dbReference type="GO" id="GO:0006465">
    <property type="term" value="P:signal peptide processing"/>
    <property type="evidence" value="ECO:0007669"/>
    <property type="project" value="InterPro"/>
</dbReference>
<dbReference type="InterPro" id="IPR019821">
    <property type="entry name" value="Kinesin_motor_CS"/>
</dbReference>
<keyword evidence="14" id="KW-0206">Cytoskeleton</keyword>
<dbReference type="SUPFAM" id="SSF52540">
    <property type="entry name" value="P-loop containing nucleoside triphosphate hydrolases"/>
    <property type="match status" value="1"/>
</dbReference>
<name>G7YBN7_CLOSI</name>
<evidence type="ECO:0000256" key="14">
    <source>
        <dbReference type="ARBA" id="ARBA00023212"/>
    </source>
</evidence>
<dbReference type="PROSITE" id="PS50067">
    <property type="entry name" value="KINESIN_MOTOR_2"/>
    <property type="match status" value="1"/>
</dbReference>
<evidence type="ECO:0000256" key="13">
    <source>
        <dbReference type="ARBA" id="ARBA00023175"/>
    </source>
</evidence>
<dbReference type="PRINTS" id="PR00380">
    <property type="entry name" value="KINESINHEAVY"/>
</dbReference>
<reference evidence="21" key="1">
    <citation type="journal article" date="2011" name="Genome Biol.">
        <title>The draft genome of the carcinogenic human liver fluke Clonorchis sinensis.</title>
        <authorList>
            <person name="Wang X."/>
            <person name="Chen W."/>
            <person name="Huang Y."/>
            <person name="Sun J."/>
            <person name="Men J."/>
            <person name="Liu H."/>
            <person name="Luo F."/>
            <person name="Guo L."/>
            <person name="Lv X."/>
            <person name="Deng C."/>
            <person name="Zhou C."/>
            <person name="Fan Y."/>
            <person name="Li X."/>
            <person name="Huang L."/>
            <person name="Hu Y."/>
            <person name="Liang C."/>
            <person name="Hu X."/>
            <person name="Xu J."/>
            <person name="Yu X."/>
        </authorList>
    </citation>
    <scope>NUCLEOTIDE SEQUENCE [LARGE SCALE GENOMIC DNA]</scope>
    <source>
        <strain evidence="21">Henan</strain>
    </source>
</reference>
<comment type="subcellular location">
    <subcellularLocation>
        <location evidence="2">Cytoplasm</location>
        <location evidence="2">Cytoskeleton</location>
    </subcellularLocation>
    <subcellularLocation>
        <location evidence="3">Membrane</location>
    </subcellularLocation>
</comment>
<keyword evidence="10 19" id="KW-1133">Transmembrane helix</keyword>
<evidence type="ECO:0000256" key="11">
    <source>
        <dbReference type="ARBA" id="ARBA00023054"/>
    </source>
</evidence>
<evidence type="ECO:0000256" key="10">
    <source>
        <dbReference type="ARBA" id="ARBA00022989"/>
    </source>
</evidence>
<evidence type="ECO:0000313" key="21">
    <source>
        <dbReference type="EMBL" id="GAA50371.1"/>
    </source>
</evidence>
<accession>G7YBN7</accession>
<dbReference type="InterPro" id="IPR027417">
    <property type="entry name" value="P-loop_NTPase"/>
</dbReference>
<keyword evidence="11 17" id="KW-0175">Coiled coil</keyword>
<feature type="region of interest" description="Disordered" evidence="18">
    <location>
        <begin position="732"/>
        <end position="751"/>
    </location>
</feature>
<keyword evidence="12 19" id="KW-0472">Membrane</keyword>
<keyword evidence="8 16" id="KW-0547">Nucleotide-binding</keyword>
<dbReference type="Gene3D" id="3.40.850.10">
    <property type="entry name" value="Kinesin motor domain"/>
    <property type="match status" value="1"/>
</dbReference>
<dbReference type="GO" id="GO:0008017">
    <property type="term" value="F:microtubule binding"/>
    <property type="evidence" value="ECO:0007669"/>
    <property type="project" value="InterPro"/>
</dbReference>
<feature type="coiled-coil region" evidence="17">
    <location>
        <begin position="551"/>
        <end position="588"/>
    </location>
</feature>
<feature type="non-terminal residue" evidence="21">
    <location>
        <position position="1"/>
    </location>
</feature>
<dbReference type="InterPro" id="IPR019533">
    <property type="entry name" value="Peptidase_S26"/>
</dbReference>
<dbReference type="AlphaFoldDB" id="G7YBN7"/>
<evidence type="ECO:0000256" key="7">
    <source>
        <dbReference type="ARBA" id="ARBA00022701"/>
    </source>
</evidence>
<dbReference type="EMBL" id="DF143039">
    <property type="protein sequence ID" value="GAA50371.1"/>
    <property type="molecule type" value="Genomic_DNA"/>
</dbReference>
<comment type="similarity">
    <text evidence="15 16">Belongs to the TRAFAC class myosin-kinesin ATPase superfamily. Kinesin family.</text>
</comment>
<dbReference type="Proteomes" id="UP000008909">
    <property type="component" value="Unassembled WGS sequence"/>
</dbReference>
<evidence type="ECO:0000256" key="12">
    <source>
        <dbReference type="ARBA" id="ARBA00023136"/>
    </source>
</evidence>
<comment type="similarity">
    <text evidence="4">Belongs to the peptidase S26B family.</text>
</comment>
<dbReference type="NCBIfam" id="TIGR02228">
    <property type="entry name" value="sigpep_I_arch"/>
    <property type="match status" value="1"/>
</dbReference>
<evidence type="ECO:0000256" key="17">
    <source>
        <dbReference type="SAM" id="Coils"/>
    </source>
</evidence>
<comment type="catalytic activity">
    <reaction evidence="1">
        <text>Cleavage of hydrophobic, N-terminal signal or leader sequences from secreted and periplasmic proteins.</text>
        <dbReference type="EC" id="3.4.21.89"/>
    </reaction>
</comment>
<evidence type="ECO:0000256" key="6">
    <source>
        <dbReference type="ARBA" id="ARBA00022692"/>
    </source>
</evidence>
<keyword evidence="13 16" id="KW-0505">Motor protein</keyword>
<evidence type="ECO:0000256" key="2">
    <source>
        <dbReference type="ARBA" id="ARBA00004245"/>
    </source>
</evidence>
<keyword evidence="22" id="KW-1185">Reference proteome</keyword>
<dbReference type="GO" id="GO:0005874">
    <property type="term" value="C:microtubule"/>
    <property type="evidence" value="ECO:0007669"/>
    <property type="project" value="UniProtKB-KW"/>
</dbReference>
<sequence>VYYQILTILMVVGSALMLWKGLIVFTYSESPLVVVLSGSMEPAFFRGDVLYLTNYPDEPIRTGDIAVFRIEGRDIPIVHRVIKVHESVNGTVKLLTKGDNNPVHDRGLYAPGQDWIVPSQILGRAKGYFFRSLPKDPRTVMKTPRRCCVRQKAVGMYIHLGLKAGLLRQLRELHTRVTNMDMQMNIDDIRAYNNSRTQVWPILYRIISTFLGQSFVIGIYCGVKDDPQLRGVMPNSFDHIFEHISKSKDAEYLVRASYLEIYKEELRDLLHRDQSKHLEIKEKPDSGIYVKDLSSVLTRNIEEIQKVMNIGYQNRAVGATNMNEHSSRSHAIFIVTIECCQLGADDENHIRVGKLNLVDLAGSERQSKTLSEGERLKEATKINLSLSTLGNVISALVDGKSTHIPYRDSKLTRLLQDSLGGNAKTVMVANIGPATYNYDETLNTLRYASRAKNIKNRPKINEDPKDALLREYQSEIERLKSLLKNRSAGIPRELGDNRRRRSQKQRRTPTDAGEEPSTDNETEGIEAYMKEQQDKLSAEKEAILNDHSLVAEEKSRLLGELKAKEVKLQEEQAQTKQLEAKLRAMESKLLRGDQSIVEHTRMQEATLAQQRSQMAEQQRREREIVARMEEAEDSMANLQEGFSSLKQEVEVNTRRLRKLYEKLQEVKQEIVAVQEDNNRERQEHEQIQEDLTRQVKRSLLILQNFVPMEDRAKLEKRVAFDEDTEQWELKPLIPQAGNQQNETEISGHLDPPIKSALGGRRPVCQSARTAASLGTDPRYRAEQLLSLDLDLPSRTTRDYEPPQLAPQVVAALEAALQDEEDLELDGSYVDNLKDIHTERKRFDSYCVDERYVR</sequence>
<evidence type="ECO:0000259" key="20">
    <source>
        <dbReference type="PROSITE" id="PS50067"/>
    </source>
</evidence>
<feature type="compositionally biased region" description="Acidic residues" evidence="18">
    <location>
        <begin position="512"/>
        <end position="524"/>
    </location>
</feature>
<organism evidence="21 22">
    <name type="scientific">Clonorchis sinensis</name>
    <name type="common">Chinese liver fluke</name>
    <dbReference type="NCBI Taxonomy" id="79923"/>
    <lineage>
        <taxon>Eukaryota</taxon>
        <taxon>Metazoa</taxon>
        <taxon>Spiralia</taxon>
        <taxon>Lophotrochozoa</taxon>
        <taxon>Platyhelminthes</taxon>
        <taxon>Trematoda</taxon>
        <taxon>Digenea</taxon>
        <taxon>Opisthorchiida</taxon>
        <taxon>Opisthorchiata</taxon>
        <taxon>Opisthorchiidae</taxon>
        <taxon>Clonorchis</taxon>
    </lineage>
</organism>
<evidence type="ECO:0000256" key="3">
    <source>
        <dbReference type="ARBA" id="ARBA00004370"/>
    </source>
</evidence>
<evidence type="ECO:0000256" key="15">
    <source>
        <dbReference type="PROSITE-ProRule" id="PRU00283"/>
    </source>
</evidence>
<dbReference type="GO" id="GO:0005524">
    <property type="term" value="F:ATP binding"/>
    <property type="evidence" value="ECO:0007669"/>
    <property type="project" value="UniProtKB-KW"/>
</dbReference>
<dbReference type="PANTHER" id="PTHR47969:SF21">
    <property type="entry name" value="KINESIN-LIKE PROTEIN"/>
    <property type="match status" value="1"/>
</dbReference>
<gene>
    <name evidence="21" type="ORF">CLF_104435</name>
</gene>
<dbReference type="SMART" id="SM00129">
    <property type="entry name" value="KISc"/>
    <property type="match status" value="1"/>
</dbReference>
<feature type="region of interest" description="Disordered" evidence="18">
    <location>
        <begin position="487"/>
        <end position="524"/>
    </location>
</feature>
<feature type="transmembrane region" description="Helical" evidence="19">
    <location>
        <begin position="6"/>
        <end position="27"/>
    </location>
</feature>
<keyword evidence="9 16" id="KW-0067">ATP-binding</keyword>
<dbReference type="GO" id="GO:0009003">
    <property type="term" value="F:signal peptidase activity"/>
    <property type="evidence" value="ECO:0007669"/>
    <property type="project" value="UniProtKB-EC"/>
</dbReference>
<feature type="compositionally biased region" description="Basic residues" evidence="18">
    <location>
        <begin position="498"/>
        <end position="507"/>
    </location>
</feature>
<evidence type="ECO:0000256" key="4">
    <source>
        <dbReference type="ARBA" id="ARBA00011035"/>
    </source>
</evidence>
<dbReference type="InterPro" id="IPR027640">
    <property type="entry name" value="Kinesin-like_fam"/>
</dbReference>
<dbReference type="InterPro" id="IPR001733">
    <property type="entry name" value="Peptidase_S26B"/>
</dbReference>
<keyword evidence="7 16" id="KW-0493">Microtubule</keyword>
<evidence type="ECO:0000256" key="16">
    <source>
        <dbReference type="RuleBase" id="RU000394"/>
    </source>
</evidence>
<dbReference type="GO" id="GO:0016020">
    <property type="term" value="C:membrane"/>
    <property type="evidence" value="ECO:0007669"/>
    <property type="project" value="UniProtKB-SubCell"/>
</dbReference>
<dbReference type="GO" id="GO:0007018">
    <property type="term" value="P:microtubule-based movement"/>
    <property type="evidence" value="ECO:0007669"/>
    <property type="project" value="InterPro"/>
</dbReference>
<evidence type="ECO:0000256" key="5">
    <source>
        <dbReference type="ARBA" id="ARBA00022490"/>
    </source>
</evidence>
<dbReference type="Pfam" id="PF00225">
    <property type="entry name" value="Kinesin"/>
    <property type="match status" value="1"/>
</dbReference>
<dbReference type="CDD" id="cd06530">
    <property type="entry name" value="S26_SPase_I"/>
    <property type="match status" value="1"/>
</dbReference>
<dbReference type="PANTHER" id="PTHR47969">
    <property type="entry name" value="CHROMOSOME-ASSOCIATED KINESIN KIF4A-RELATED"/>
    <property type="match status" value="1"/>
</dbReference>
<dbReference type="GO" id="GO:0003777">
    <property type="term" value="F:microtubule motor activity"/>
    <property type="evidence" value="ECO:0007669"/>
    <property type="project" value="InterPro"/>
</dbReference>
<evidence type="ECO:0000256" key="9">
    <source>
        <dbReference type="ARBA" id="ARBA00022840"/>
    </source>
</evidence>
<dbReference type="SUPFAM" id="SSF51306">
    <property type="entry name" value="LexA/Signal peptidase"/>
    <property type="match status" value="1"/>
</dbReference>
<reference key="2">
    <citation type="submission" date="2011-10" db="EMBL/GenBank/DDBJ databases">
        <title>The genome and transcriptome sequence of Clonorchis sinensis provide insights into the carcinogenic liver fluke.</title>
        <authorList>
            <person name="Wang X."/>
            <person name="Huang Y."/>
            <person name="Chen W."/>
            <person name="Liu H."/>
            <person name="Guo L."/>
            <person name="Chen Y."/>
            <person name="Luo F."/>
            <person name="Zhou W."/>
            <person name="Sun J."/>
            <person name="Mao Q."/>
            <person name="Liang P."/>
            <person name="Zhou C."/>
            <person name="Tian Y."/>
            <person name="Men J."/>
            <person name="Lv X."/>
            <person name="Huang L."/>
            <person name="Zhou J."/>
            <person name="Hu Y."/>
            <person name="Li R."/>
            <person name="Zhang F."/>
            <person name="Lei H."/>
            <person name="Li X."/>
            <person name="Hu X."/>
            <person name="Liang C."/>
            <person name="Xu J."/>
            <person name="Wu Z."/>
            <person name="Yu X."/>
        </authorList>
    </citation>
    <scope>NUCLEOTIDE SEQUENCE</scope>
    <source>
        <strain>Henan</strain>
    </source>
</reference>
<dbReference type="InterPro" id="IPR036286">
    <property type="entry name" value="LexA/Signal_pep-like_sf"/>
</dbReference>
<evidence type="ECO:0000313" key="22">
    <source>
        <dbReference type="Proteomes" id="UP000008909"/>
    </source>
</evidence>
<dbReference type="PROSITE" id="PS00411">
    <property type="entry name" value="KINESIN_MOTOR_1"/>
    <property type="match status" value="1"/>
</dbReference>
<feature type="coiled-coil region" evidence="17">
    <location>
        <begin position="614"/>
        <end position="697"/>
    </location>
</feature>
<comment type="caution">
    <text evidence="15">Lacks conserved residue(s) required for the propagation of feature annotation.</text>
</comment>
<dbReference type="GO" id="GO:0004252">
    <property type="term" value="F:serine-type endopeptidase activity"/>
    <property type="evidence" value="ECO:0007669"/>
    <property type="project" value="InterPro"/>
</dbReference>
<keyword evidence="5" id="KW-0963">Cytoplasm</keyword>
<protein>
    <recommendedName>
        <fullName evidence="16">Kinesin-like protein</fullName>
    </recommendedName>
</protein>
<dbReference type="InterPro" id="IPR001752">
    <property type="entry name" value="Kinesin_motor_dom"/>
</dbReference>
<evidence type="ECO:0000256" key="1">
    <source>
        <dbReference type="ARBA" id="ARBA00000677"/>
    </source>
</evidence>
<proteinExistence type="inferred from homology"/>
<evidence type="ECO:0000256" key="8">
    <source>
        <dbReference type="ARBA" id="ARBA00022741"/>
    </source>
</evidence>
<dbReference type="InterPro" id="IPR036961">
    <property type="entry name" value="Kinesin_motor_dom_sf"/>
</dbReference>
<keyword evidence="6 19" id="KW-0812">Transmembrane</keyword>
<evidence type="ECO:0000256" key="19">
    <source>
        <dbReference type="SAM" id="Phobius"/>
    </source>
</evidence>
<feature type="domain" description="Kinesin motor" evidence="20">
    <location>
        <begin position="227"/>
        <end position="454"/>
    </location>
</feature>
<evidence type="ECO:0000256" key="18">
    <source>
        <dbReference type="SAM" id="MobiDB-lite"/>
    </source>
</evidence>